<dbReference type="FunFam" id="3.90.810.10:FF:000001">
    <property type="entry name" value="Non-specific serine/threonine protein kinase"/>
    <property type="match status" value="1"/>
</dbReference>
<dbReference type="Pfam" id="PF00069">
    <property type="entry name" value="Pkinase"/>
    <property type="match status" value="1"/>
</dbReference>
<keyword evidence="14" id="KW-1185">Reference proteome</keyword>
<evidence type="ECO:0000256" key="7">
    <source>
        <dbReference type="ARBA" id="ARBA00022777"/>
    </source>
</evidence>
<evidence type="ECO:0000256" key="5">
    <source>
        <dbReference type="ARBA" id="ARBA00022679"/>
    </source>
</evidence>
<dbReference type="Ensembl" id="ENSPNAT00000051384.1">
    <property type="protein sequence ID" value="ENSPNAP00000065196.1"/>
    <property type="gene ID" value="ENSPNAG00000013893.2"/>
</dbReference>
<dbReference type="InterPro" id="IPR033923">
    <property type="entry name" value="PAK_BD"/>
</dbReference>
<dbReference type="FunFam" id="1.10.510.10:FF:000011">
    <property type="entry name" value="Non-specific serine/threonine protein kinase"/>
    <property type="match status" value="1"/>
</dbReference>
<dbReference type="InterPro" id="IPR036936">
    <property type="entry name" value="CRIB_dom_sf"/>
</dbReference>
<feature type="compositionally biased region" description="Basic and acidic residues" evidence="10">
    <location>
        <begin position="245"/>
        <end position="261"/>
    </location>
</feature>
<dbReference type="Gene3D" id="1.10.510.10">
    <property type="entry name" value="Transferase(Phosphotransferase) domain 1"/>
    <property type="match status" value="1"/>
</dbReference>
<dbReference type="Pfam" id="PF00786">
    <property type="entry name" value="PBD"/>
    <property type="match status" value="1"/>
</dbReference>
<feature type="domain" description="CRIB" evidence="12">
    <location>
        <begin position="71"/>
        <end position="84"/>
    </location>
</feature>
<dbReference type="Gene3D" id="3.30.200.20">
    <property type="entry name" value="Phosphorylase Kinase, domain 1"/>
    <property type="match status" value="1"/>
</dbReference>
<evidence type="ECO:0000256" key="3">
    <source>
        <dbReference type="ARBA" id="ARBA00022490"/>
    </source>
</evidence>
<feature type="region of interest" description="Disordered" evidence="10">
    <location>
        <begin position="200"/>
        <end position="261"/>
    </location>
</feature>
<keyword evidence="7" id="KW-0418">Kinase</keyword>
<accession>A0AAR2KSU2</accession>
<evidence type="ECO:0000256" key="8">
    <source>
        <dbReference type="ARBA" id="ARBA00022840"/>
    </source>
</evidence>
<evidence type="ECO:0000256" key="6">
    <source>
        <dbReference type="ARBA" id="ARBA00022741"/>
    </source>
</evidence>
<feature type="compositionally biased region" description="Basic and acidic residues" evidence="10">
    <location>
        <begin position="62"/>
        <end position="79"/>
    </location>
</feature>
<dbReference type="SMART" id="SM00220">
    <property type="entry name" value="S_TKc"/>
    <property type="match status" value="1"/>
</dbReference>
<dbReference type="PROSITE" id="PS00107">
    <property type="entry name" value="PROTEIN_KINASE_ATP"/>
    <property type="match status" value="1"/>
</dbReference>
<evidence type="ECO:0000256" key="2">
    <source>
        <dbReference type="ARBA" id="ARBA00012513"/>
    </source>
</evidence>
<feature type="domain" description="Protein kinase" evidence="11">
    <location>
        <begin position="282"/>
        <end position="533"/>
    </location>
</feature>
<sequence length="557" mass="61514">MSDNGELEDKPPAPPVRMSSTGSKDGVPTNHSSKPLPSVPEEKKPSRNKIISIFSEKGGRKKDKDKERPEISPPSDFEHTIHVGFDAVTGEFTGMPEQWARLLQTSNITKSEQKKNPQAVLDVLKFYDSTGNGKQKYLSFTGTYIHFTVKKGSEPLPPSTKDSDDLDDDDAPPPIVAPRPEHTKSVSEHLHLSAAYYHHTDQASPHAQRASACTGPDRAPPHAHILTRPSMIDPLPPPAASGDSDTSRAADRQKKGKGKMTDEEIMEKLRTIVSIGDPKKKYTRYEKIGQGASGTVFTAIDVATGQEVAIKQINLQKQPKKELIINEILVMKELKNPNIVNFLDSFLVGEELFVVMEYLAGGSLTDVVTETCMDEAQIAAVCRECLQALEFLHANQVIHRDIKSDNVLLGMDGSVKLTDFGFCAQITPEQSKRSTMVGTPYWMAPEVVTRKAYGPKVDIWSLGIMAIEMVEGEPPYLNENPLRALYLIATNGTPELQNPEKLSPVFRDFLNRCLEMDVEKRGGSKELLQHPFLKLAKPLSSLTPLILAAKEAMKCSR</sequence>
<feature type="compositionally biased region" description="Polar residues" evidence="10">
    <location>
        <begin position="18"/>
        <end position="35"/>
    </location>
</feature>
<dbReference type="SUPFAM" id="SSF56112">
    <property type="entry name" value="Protein kinase-like (PK-like)"/>
    <property type="match status" value="1"/>
</dbReference>
<dbReference type="Gene3D" id="3.90.810.10">
    <property type="entry name" value="CRIB domain"/>
    <property type="match status" value="1"/>
</dbReference>
<organism evidence="13 14">
    <name type="scientific">Pygocentrus nattereri</name>
    <name type="common">Red-bellied piranha</name>
    <dbReference type="NCBI Taxonomy" id="42514"/>
    <lineage>
        <taxon>Eukaryota</taxon>
        <taxon>Metazoa</taxon>
        <taxon>Chordata</taxon>
        <taxon>Craniata</taxon>
        <taxon>Vertebrata</taxon>
        <taxon>Euteleostomi</taxon>
        <taxon>Actinopterygii</taxon>
        <taxon>Neopterygii</taxon>
        <taxon>Teleostei</taxon>
        <taxon>Ostariophysi</taxon>
        <taxon>Characiformes</taxon>
        <taxon>Characoidei</taxon>
        <taxon>Pygocentrus</taxon>
    </lineage>
</organism>
<protein>
    <recommendedName>
        <fullName evidence="2">non-specific serine/threonine protein kinase</fullName>
        <ecNumber evidence="2">2.7.11.1</ecNumber>
    </recommendedName>
</protein>
<dbReference type="AlphaFoldDB" id="A0AAR2KSU2"/>
<feature type="region of interest" description="Disordered" evidence="10">
    <location>
        <begin position="150"/>
        <end position="183"/>
    </location>
</feature>
<keyword evidence="4" id="KW-0723">Serine/threonine-protein kinase</keyword>
<dbReference type="PROSITE" id="PS00108">
    <property type="entry name" value="PROTEIN_KINASE_ST"/>
    <property type="match status" value="1"/>
</dbReference>
<proteinExistence type="predicted"/>
<keyword evidence="3" id="KW-0963">Cytoplasm</keyword>
<feature type="binding site" evidence="9">
    <location>
        <position position="311"/>
    </location>
    <ligand>
        <name>ATP</name>
        <dbReference type="ChEBI" id="CHEBI:30616"/>
    </ligand>
</feature>
<reference evidence="13" key="2">
    <citation type="submission" date="2025-08" db="UniProtKB">
        <authorList>
            <consortium name="Ensembl"/>
        </authorList>
    </citation>
    <scope>IDENTIFICATION</scope>
</reference>
<dbReference type="Proteomes" id="UP001501920">
    <property type="component" value="Chromosome 2"/>
</dbReference>
<reference evidence="13 14" key="1">
    <citation type="submission" date="2020-10" db="EMBL/GenBank/DDBJ databases">
        <title>Pygocentrus nattereri (red-bellied piranha) genome, fPygNat1, primary haplotype.</title>
        <authorList>
            <person name="Myers G."/>
            <person name="Meyer A."/>
            <person name="Karagic N."/>
            <person name="Pippel M."/>
            <person name="Winkler S."/>
            <person name="Tracey A."/>
            <person name="Wood J."/>
            <person name="Formenti G."/>
            <person name="Howe K."/>
            <person name="Fedrigo O."/>
            <person name="Jarvis E.D."/>
        </authorList>
    </citation>
    <scope>NUCLEOTIDE SEQUENCE [LARGE SCALE GENOMIC DNA]</scope>
</reference>
<name>A0AAR2KSU2_PYGNA</name>
<keyword evidence="8 9" id="KW-0067">ATP-binding</keyword>
<dbReference type="CDD" id="cd01093">
    <property type="entry name" value="CRIB_PAK_like"/>
    <property type="match status" value="1"/>
</dbReference>
<dbReference type="InterPro" id="IPR017441">
    <property type="entry name" value="Protein_kinase_ATP_BS"/>
</dbReference>
<keyword evidence="6 9" id="KW-0547">Nucleotide-binding</keyword>
<evidence type="ECO:0000256" key="1">
    <source>
        <dbReference type="ARBA" id="ARBA00004496"/>
    </source>
</evidence>
<dbReference type="EC" id="2.7.11.1" evidence="2"/>
<keyword evidence="5" id="KW-0808">Transferase</keyword>
<dbReference type="InterPro" id="IPR008271">
    <property type="entry name" value="Ser/Thr_kinase_AS"/>
</dbReference>
<dbReference type="SMART" id="SM00285">
    <property type="entry name" value="PBD"/>
    <property type="match status" value="1"/>
</dbReference>
<dbReference type="InterPro" id="IPR051931">
    <property type="entry name" value="PAK3-like"/>
</dbReference>
<dbReference type="PROSITE" id="PS50011">
    <property type="entry name" value="PROTEIN_KINASE_DOM"/>
    <property type="match status" value="1"/>
</dbReference>
<dbReference type="GO" id="GO:0005737">
    <property type="term" value="C:cytoplasm"/>
    <property type="evidence" value="ECO:0007669"/>
    <property type="project" value="UniProtKB-SubCell"/>
</dbReference>
<dbReference type="InterPro" id="IPR000719">
    <property type="entry name" value="Prot_kinase_dom"/>
</dbReference>
<dbReference type="GO" id="GO:0004674">
    <property type="term" value="F:protein serine/threonine kinase activity"/>
    <property type="evidence" value="ECO:0007669"/>
    <property type="project" value="UniProtKB-KW"/>
</dbReference>
<dbReference type="CDD" id="cd06655">
    <property type="entry name" value="STKc_PAK2"/>
    <property type="match status" value="1"/>
</dbReference>
<dbReference type="FunFam" id="3.30.200.20:FF:000069">
    <property type="entry name" value="Non-specific serine/threonine protein kinase"/>
    <property type="match status" value="1"/>
</dbReference>
<dbReference type="GeneTree" id="ENSGT00950000182988"/>
<dbReference type="PANTHER" id="PTHR45832:SF21">
    <property type="entry name" value="NON-SPECIFIC SERINE_THREONINE PROTEIN KINASE"/>
    <property type="match status" value="1"/>
</dbReference>
<evidence type="ECO:0000313" key="14">
    <source>
        <dbReference type="Proteomes" id="UP001501920"/>
    </source>
</evidence>
<dbReference type="GO" id="GO:0005524">
    <property type="term" value="F:ATP binding"/>
    <property type="evidence" value="ECO:0007669"/>
    <property type="project" value="UniProtKB-UniRule"/>
</dbReference>
<comment type="subcellular location">
    <subcellularLocation>
        <location evidence="1">Cytoplasm</location>
    </subcellularLocation>
</comment>
<dbReference type="PANTHER" id="PTHR45832">
    <property type="entry name" value="SERINE/THREONINE-PROTEIN KINASE SAMKA-RELATED-RELATED"/>
    <property type="match status" value="1"/>
</dbReference>
<dbReference type="InterPro" id="IPR011009">
    <property type="entry name" value="Kinase-like_dom_sf"/>
</dbReference>
<dbReference type="PROSITE" id="PS50108">
    <property type="entry name" value="CRIB"/>
    <property type="match status" value="1"/>
</dbReference>
<evidence type="ECO:0000256" key="10">
    <source>
        <dbReference type="SAM" id="MobiDB-lite"/>
    </source>
</evidence>
<evidence type="ECO:0000313" key="13">
    <source>
        <dbReference type="Ensembl" id="ENSPNAP00000065196.1"/>
    </source>
</evidence>
<evidence type="ECO:0000259" key="12">
    <source>
        <dbReference type="PROSITE" id="PS50108"/>
    </source>
</evidence>
<evidence type="ECO:0000256" key="9">
    <source>
        <dbReference type="PROSITE-ProRule" id="PRU10141"/>
    </source>
</evidence>
<dbReference type="InterPro" id="IPR000095">
    <property type="entry name" value="CRIB_dom"/>
</dbReference>
<reference evidence="13" key="3">
    <citation type="submission" date="2025-09" db="UniProtKB">
        <authorList>
            <consortium name="Ensembl"/>
        </authorList>
    </citation>
    <scope>IDENTIFICATION</scope>
</reference>
<evidence type="ECO:0000256" key="4">
    <source>
        <dbReference type="ARBA" id="ARBA00022527"/>
    </source>
</evidence>
<feature type="region of interest" description="Disordered" evidence="10">
    <location>
        <begin position="1"/>
        <end position="79"/>
    </location>
</feature>
<evidence type="ECO:0000259" key="11">
    <source>
        <dbReference type="PROSITE" id="PS50011"/>
    </source>
</evidence>
<dbReference type="InterPro" id="IPR035064">
    <property type="entry name" value="STK_PAK2"/>
</dbReference>